<gene>
    <name evidence="2" type="ORF">AGABI1DRAFT_134399</name>
</gene>
<protein>
    <submittedName>
        <fullName evidence="2">Uncharacterized protein</fullName>
    </submittedName>
</protein>
<evidence type="ECO:0000313" key="3">
    <source>
        <dbReference type="Proteomes" id="UP000008493"/>
    </source>
</evidence>
<organism evidence="2 3">
    <name type="scientific">Agaricus bisporus var. burnettii (strain JB137-S8 / ATCC MYA-4627 / FGSC 10392)</name>
    <name type="common">White button mushroom</name>
    <dbReference type="NCBI Taxonomy" id="597362"/>
    <lineage>
        <taxon>Eukaryota</taxon>
        <taxon>Fungi</taxon>
        <taxon>Dikarya</taxon>
        <taxon>Basidiomycota</taxon>
        <taxon>Agaricomycotina</taxon>
        <taxon>Agaricomycetes</taxon>
        <taxon>Agaricomycetidae</taxon>
        <taxon>Agaricales</taxon>
        <taxon>Agaricineae</taxon>
        <taxon>Agaricaceae</taxon>
        <taxon>Agaricus</taxon>
    </lineage>
</organism>
<evidence type="ECO:0000256" key="1">
    <source>
        <dbReference type="SAM" id="MobiDB-lite"/>
    </source>
</evidence>
<name>K5XGV9_AGABU</name>
<feature type="region of interest" description="Disordered" evidence="1">
    <location>
        <begin position="49"/>
        <end position="71"/>
    </location>
</feature>
<dbReference type="InParanoid" id="K5XGV9"/>
<accession>K5XGV9</accession>
<dbReference type="Proteomes" id="UP000008493">
    <property type="component" value="Unassembled WGS sequence"/>
</dbReference>
<dbReference type="HOGENOM" id="CLU_2739435_0_0_1"/>
<proteinExistence type="predicted"/>
<reference evidence="3" key="1">
    <citation type="journal article" date="2012" name="Proc. Natl. Acad. Sci. U.S.A.">
        <title>Genome sequence of the button mushroom Agaricus bisporus reveals mechanisms governing adaptation to a humic-rich ecological niche.</title>
        <authorList>
            <person name="Morin E."/>
            <person name="Kohler A."/>
            <person name="Baker A.R."/>
            <person name="Foulongne-Oriol M."/>
            <person name="Lombard V."/>
            <person name="Nagy L.G."/>
            <person name="Ohm R.A."/>
            <person name="Patyshakuliyeva A."/>
            <person name="Brun A."/>
            <person name="Aerts A.L."/>
            <person name="Bailey A.M."/>
            <person name="Billette C."/>
            <person name="Coutinho P.M."/>
            <person name="Deakin G."/>
            <person name="Doddapaneni H."/>
            <person name="Floudas D."/>
            <person name="Grimwood J."/>
            <person name="Hilden K."/>
            <person name="Kuees U."/>
            <person name="LaButti K.M."/>
            <person name="Lapidus A."/>
            <person name="Lindquist E.A."/>
            <person name="Lucas S.M."/>
            <person name="Murat C."/>
            <person name="Riley R.W."/>
            <person name="Salamov A.A."/>
            <person name="Schmutz J."/>
            <person name="Subramanian V."/>
            <person name="Woesten H.A.B."/>
            <person name="Xu J."/>
            <person name="Eastwood D.C."/>
            <person name="Foster G.D."/>
            <person name="Sonnenberg A.S."/>
            <person name="Cullen D."/>
            <person name="de Vries R.P."/>
            <person name="Lundell T."/>
            <person name="Hibbett D.S."/>
            <person name="Henrissat B."/>
            <person name="Burton K.S."/>
            <person name="Kerrigan R.W."/>
            <person name="Challen M.P."/>
            <person name="Grigoriev I.V."/>
            <person name="Martin F."/>
        </authorList>
    </citation>
    <scope>NUCLEOTIDE SEQUENCE [LARGE SCALE GENOMIC DNA]</scope>
    <source>
        <strain evidence="3">JB137-S8 / ATCC MYA-4627 / FGSC 10392</strain>
    </source>
</reference>
<dbReference type="AlphaFoldDB" id="K5XGV9"/>
<dbReference type="KEGG" id="abp:AGABI1DRAFT134399"/>
<dbReference type="GeneID" id="18828253"/>
<dbReference type="RefSeq" id="XP_007335746.1">
    <property type="nucleotide sequence ID" value="XM_007335684.1"/>
</dbReference>
<dbReference type="EMBL" id="JH972353">
    <property type="protein sequence ID" value="EKM73615.1"/>
    <property type="molecule type" value="Genomic_DNA"/>
</dbReference>
<sequence length="71" mass="7809">MFTNAEAPALRHVTGLLGEFAHRITPLQWDGKAGIVTYITSVTPALVPKEPTSEFTSNRRPKRLLPASPPR</sequence>
<keyword evidence="3" id="KW-1185">Reference proteome</keyword>
<evidence type="ECO:0000313" key="2">
    <source>
        <dbReference type="EMBL" id="EKM73615.1"/>
    </source>
</evidence>